<evidence type="ECO:0000256" key="1">
    <source>
        <dbReference type="ARBA" id="ARBA00022630"/>
    </source>
</evidence>
<dbReference type="NCBIfam" id="NF003768">
    <property type="entry name" value="PRK05365.1"/>
    <property type="match status" value="1"/>
</dbReference>
<dbReference type="CDD" id="cd02148">
    <property type="entry name" value="RutE-like"/>
    <property type="match status" value="1"/>
</dbReference>
<dbReference type="EMBL" id="LR026963">
    <property type="protein sequence ID" value="VBB68745.1"/>
    <property type="molecule type" value="Genomic_DNA"/>
</dbReference>
<dbReference type="InterPro" id="IPR000415">
    <property type="entry name" value="Nitroreductase-like"/>
</dbReference>
<dbReference type="SUPFAM" id="SSF55469">
    <property type="entry name" value="FMN-dependent nitroreductase-like"/>
    <property type="match status" value="1"/>
</dbReference>
<name>A0A484H602_9ZZZZ</name>
<dbReference type="InterPro" id="IPR029479">
    <property type="entry name" value="Nitroreductase"/>
</dbReference>
<evidence type="ECO:0000259" key="5">
    <source>
        <dbReference type="Pfam" id="PF00881"/>
    </source>
</evidence>
<dbReference type="InterPro" id="IPR050461">
    <property type="entry name" value="Nitroreductase_HadB/RutE"/>
</dbReference>
<dbReference type="AlphaFoldDB" id="A0A484H602"/>
<evidence type="ECO:0000256" key="3">
    <source>
        <dbReference type="ARBA" id="ARBA00022857"/>
    </source>
</evidence>
<dbReference type="Pfam" id="PF00881">
    <property type="entry name" value="Nitroreductase"/>
    <property type="match status" value="1"/>
</dbReference>
<evidence type="ECO:0000256" key="4">
    <source>
        <dbReference type="ARBA" id="ARBA00023002"/>
    </source>
</evidence>
<keyword evidence="3" id="KW-0521">NADP</keyword>
<keyword evidence="4" id="KW-0560">Oxidoreductase</keyword>
<organism evidence="6">
    <name type="scientific">invertebrate metagenome</name>
    <dbReference type="NCBI Taxonomy" id="1711999"/>
    <lineage>
        <taxon>unclassified sequences</taxon>
        <taxon>metagenomes</taxon>
        <taxon>organismal metagenomes</taxon>
    </lineage>
</organism>
<feature type="domain" description="Nitroreductase" evidence="5">
    <location>
        <begin position="18"/>
        <end position="158"/>
    </location>
</feature>
<keyword evidence="2" id="KW-0288">FMN</keyword>
<dbReference type="InterPro" id="IPR023936">
    <property type="entry name" value="RutE-like"/>
</dbReference>
<dbReference type="GO" id="GO:0016491">
    <property type="term" value="F:oxidoreductase activity"/>
    <property type="evidence" value="ECO:0007669"/>
    <property type="project" value="UniProtKB-KW"/>
</dbReference>
<keyword evidence="1" id="KW-0285">Flavoprotein</keyword>
<evidence type="ECO:0000256" key="2">
    <source>
        <dbReference type="ARBA" id="ARBA00022643"/>
    </source>
</evidence>
<dbReference type="PANTHER" id="PTHR43543:SF1">
    <property type="entry name" value="MALONIC SEMIALDEHYDE REDUCTASE RUTE-RELATED"/>
    <property type="match status" value="1"/>
</dbReference>
<reference evidence="6" key="1">
    <citation type="submission" date="2018-10" db="EMBL/GenBank/DDBJ databases">
        <authorList>
            <person name="Gruber-Vodicka H."/>
            <person name="Jaeckle O."/>
        </authorList>
    </citation>
    <scope>NUCLEOTIDE SEQUENCE</scope>
</reference>
<accession>A0A484H602</accession>
<gene>
    <name evidence="6" type="ORF">RIEGSTA812A_PEG_218</name>
</gene>
<proteinExistence type="inferred from homology"/>
<sequence length="196" mass="21714">MPYTLDDNALDLLFRTARTHNHWRNIPIPDDVLHALHALMCLGPTSANCQPARLLFVKSPEAKARLRPALIEGNIEKTMTAPVTAIIGYDLTFHERLPYTFPQADAQSWFAGNDSLIRETAFRNGTLQGAYLIIAARALGLDCGPMSGFDNAAVDQAFFPNSTSRSNFLCNLGYGDPSGLYPRNPRLSFEEQCQIL</sequence>
<dbReference type="PANTHER" id="PTHR43543">
    <property type="entry name" value="MALONIC SEMIALDEHYDE REDUCTASE RUTE-RELATED"/>
    <property type="match status" value="1"/>
</dbReference>
<dbReference type="HAMAP" id="MF_01204">
    <property type="entry name" value="Oxidoreductase_RutE_HadB"/>
    <property type="match status" value="1"/>
</dbReference>
<evidence type="ECO:0000313" key="6">
    <source>
        <dbReference type="EMBL" id="VBB68745.1"/>
    </source>
</evidence>
<dbReference type="Gene3D" id="3.40.109.10">
    <property type="entry name" value="NADH Oxidase"/>
    <property type="match status" value="1"/>
</dbReference>
<protein>
    <submittedName>
        <fullName evidence="6">Predicted reductase RutE in novel pyrimidine catabolism pathway</fullName>
    </submittedName>
</protein>